<keyword evidence="2" id="KW-0689">Ribosomal protein</keyword>
<name>A0A0K6IHW2_9GAMM</name>
<gene>
    <name evidence="2" type="ORF">Ga0061065_101492</name>
</gene>
<organism evidence="2 3">
    <name type="scientific">Marinomonas fungiae</name>
    <dbReference type="NCBI Taxonomy" id="1137284"/>
    <lineage>
        <taxon>Bacteria</taxon>
        <taxon>Pseudomonadati</taxon>
        <taxon>Pseudomonadota</taxon>
        <taxon>Gammaproteobacteria</taxon>
        <taxon>Oceanospirillales</taxon>
        <taxon>Oceanospirillaceae</taxon>
        <taxon>Marinomonas</taxon>
    </lineage>
</organism>
<evidence type="ECO:0000313" key="2">
    <source>
        <dbReference type="EMBL" id="CUB02651.1"/>
    </source>
</evidence>
<keyword evidence="3" id="KW-1185">Reference proteome</keyword>
<dbReference type="PROSITE" id="PS51186">
    <property type="entry name" value="GNAT"/>
    <property type="match status" value="1"/>
</dbReference>
<keyword evidence="2" id="KW-0687">Ribonucleoprotein</keyword>
<dbReference type="CDD" id="cd04301">
    <property type="entry name" value="NAT_SF"/>
    <property type="match status" value="1"/>
</dbReference>
<evidence type="ECO:0000259" key="1">
    <source>
        <dbReference type="PROSITE" id="PS51186"/>
    </source>
</evidence>
<dbReference type="RefSeq" id="WP_055461602.1">
    <property type="nucleotide sequence ID" value="NZ_CYHG01000001.1"/>
</dbReference>
<dbReference type="SUPFAM" id="SSF55729">
    <property type="entry name" value="Acyl-CoA N-acyltransferases (Nat)"/>
    <property type="match status" value="1"/>
</dbReference>
<dbReference type="InterPro" id="IPR016181">
    <property type="entry name" value="Acyl_CoA_acyltransferase"/>
</dbReference>
<dbReference type="GO" id="GO:0016747">
    <property type="term" value="F:acyltransferase activity, transferring groups other than amino-acyl groups"/>
    <property type="evidence" value="ECO:0007669"/>
    <property type="project" value="InterPro"/>
</dbReference>
<dbReference type="Proteomes" id="UP000182769">
    <property type="component" value="Unassembled WGS sequence"/>
</dbReference>
<dbReference type="GO" id="GO:0005840">
    <property type="term" value="C:ribosome"/>
    <property type="evidence" value="ECO:0007669"/>
    <property type="project" value="UniProtKB-KW"/>
</dbReference>
<dbReference type="EMBL" id="CYHG01000001">
    <property type="protein sequence ID" value="CUB02651.1"/>
    <property type="molecule type" value="Genomic_DNA"/>
</dbReference>
<protein>
    <submittedName>
        <fullName evidence="2">Ribosomal protein S18 acetylase RimI and related acetyltransferases</fullName>
    </submittedName>
</protein>
<dbReference type="Gene3D" id="3.40.630.30">
    <property type="match status" value="1"/>
</dbReference>
<keyword evidence="2" id="KW-0808">Transferase</keyword>
<feature type="domain" description="N-acetyltransferase" evidence="1">
    <location>
        <begin position="1"/>
        <end position="161"/>
    </location>
</feature>
<dbReference type="Pfam" id="PF00583">
    <property type="entry name" value="Acetyltransf_1"/>
    <property type="match status" value="1"/>
</dbReference>
<dbReference type="STRING" id="1137284.GCA_001418205_00493"/>
<reference evidence="3" key="1">
    <citation type="submission" date="2015-08" db="EMBL/GenBank/DDBJ databases">
        <authorList>
            <person name="Varghese N."/>
        </authorList>
    </citation>
    <scope>NUCLEOTIDE SEQUENCE [LARGE SCALE GENOMIC DNA]</scope>
    <source>
        <strain evidence="3">JCM 18476</strain>
    </source>
</reference>
<accession>A0A0K6IHW2</accession>
<dbReference type="InterPro" id="IPR000182">
    <property type="entry name" value="GNAT_dom"/>
</dbReference>
<evidence type="ECO:0000313" key="3">
    <source>
        <dbReference type="Proteomes" id="UP000182769"/>
    </source>
</evidence>
<proteinExistence type="predicted"/>
<dbReference type="AlphaFoldDB" id="A0A0K6IHW2"/>
<sequence>MIREIVNTDWPQIMRIQSQVYHDVVPEPLEVMQGKWLRSPQLCFVYCCDTNPAQIGGYILAHTWAGESLPELGQSLSKGVVEEYVFLHDLAISPEYQGQGVGPLLAEFLLARAQKSGWQEFRLVSVQGSVPFWQRFGFMLLKQTVSECYGEDAAVMTKTERVYESL</sequence>